<protein>
    <submittedName>
        <fullName evidence="1">Uncharacterized protein</fullName>
    </submittedName>
</protein>
<name>A0AAV1Y553_LUPLU</name>
<evidence type="ECO:0000313" key="2">
    <source>
        <dbReference type="Proteomes" id="UP001497480"/>
    </source>
</evidence>
<comment type="caution">
    <text evidence="1">The sequence shown here is derived from an EMBL/GenBank/DDBJ whole genome shotgun (WGS) entry which is preliminary data.</text>
</comment>
<dbReference type="EMBL" id="CAXHTB010000021">
    <property type="protein sequence ID" value="CAL0328426.1"/>
    <property type="molecule type" value="Genomic_DNA"/>
</dbReference>
<organism evidence="1 2">
    <name type="scientific">Lupinus luteus</name>
    <name type="common">European yellow lupine</name>
    <dbReference type="NCBI Taxonomy" id="3873"/>
    <lineage>
        <taxon>Eukaryota</taxon>
        <taxon>Viridiplantae</taxon>
        <taxon>Streptophyta</taxon>
        <taxon>Embryophyta</taxon>
        <taxon>Tracheophyta</taxon>
        <taxon>Spermatophyta</taxon>
        <taxon>Magnoliopsida</taxon>
        <taxon>eudicotyledons</taxon>
        <taxon>Gunneridae</taxon>
        <taxon>Pentapetalae</taxon>
        <taxon>rosids</taxon>
        <taxon>fabids</taxon>
        <taxon>Fabales</taxon>
        <taxon>Fabaceae</taxon>
        <taxon>Papilionoideae</taxon>
        <taxon>50 kb inversion clade</taxon>
        <taxon>genistoids sensu lato</taxon>
        <taxon>core genistoids</taxon>
        <taxon>Genisteae</taxon>
        <taxon>Lupinus</taxon>
    </lineage>
</organism>
<keyword evidence="2" id="KW-1185">Reference proteome</keyword>
<gene>
    <name evidence="1" type="ORF">LLUT_LOCUS29486</name>
</gene>
<reference evidence="1 2" key="1">
    <citation type="submission" date="2024-03" db="EMBL/GenBank/DDBJ databases">
        <authorList>
            <person name="Martinez-Hernandez J."/>
        </authorList>
    </citation>
    <scope>NUCLEOTIDE SEQUENCE [LARGE SCALE GENOMIC DNA]</scope>
</reference>
<accession>A0AAV1Y553</accession>
<sequence length="62" mass="6512">MGGGSESDDIFQNSFCNSAPSILTPNKPLSLTTTRAIDAHDFLGDFGAGDPFPAERHATTLT</sequence>
<dbReference type="AlphaFoldDB" id="A0AAV1Y553"/>
<evidence type="ECO:0000313" key="1">
    <source>
        <dbReference type="EMBL" id="CAL0328426.1"/>
    </source>
</evidence>
<dbReference type="Proteomes" id="UP001497480">
    <property type="component" value="Unassembled WGS sequence"/>
</dbReference>
<proteinExistence type="predicted"/>